<gene>
    <name evidence="1" type="ORF">J2S37_002644</name>
</gene>
<accession>A0ABU2BCM9</accession>
<organism evidence="1 2">
    <name type="scientific">Corynebacterium felinum</name>
    <dbReference type="NCBI Taxonomy" id="131318"/>
    <lineage>
        <taxon>Bacteria</taxon>
        <taxon>Bacillati</taxon>
        <taxon>Actinomycetota</taxon>
        <taxon>Actinomycetes</taxon>
        <taxon>Mycobacteriales</taxon>
        <taxon>Corynebacteriaceae</taxon>
        <taxon>Corynebacterium</taxon>
    </lineage>
</organism>
<name>A0ABU2BCM9_9CORY</name>
<evidence type="ECO:0000313" key="1">
    <source>
        <dbReference type="EMBL" id="MDR7356106.1"/>
    </source>
</evidence>
<keyword evidence="2" id="KW-1185">Reference proteome</keyword>
<proteinExistence type="predicted"/>
<comment type="caution">
    <text evidence="1">The sequence shown here is derived from an EMBL/GenBank/DDBJ whole genome shotgun (WGS) entry which is preliminary data.</text>
</comment>
<evidence type="ECO:0000313" key="2">
    <source>
        <dbReference type="Proteomes" id="UP001183619"/>
    </source>
</evidence>
<reference evidence="1 2" key="1">
    <citation type="submission" date="2023-07" db="EMBL/GenBank/DDBJ databases">
        <title>Sequencing the genomes of 1000 actinobacteria strains.</title>
        <authorList>
            <person name="Klenk H.-P."/>
        </authorList>
    </citation>
    <scope>NUCLEOTIDE SEQUENCE [LARGE SCALE GENOMIC DNA]</scope>
    <source>
        <strain evidence="1 2">DSM 44508</strain>
    </source>
</reference>
<protein>
    <submittedName>
        <fullName evidence="1">Uncharacterized protein</fullName>
    </submittedName>
</protein>
<dbReference type="Proteomes" id="UP001183619">
    <property type="component" value="Unassembled WGS sequence"/>
</dbReference>
<dbReference type="EMBL" id="JAVDYF010000001">
    <property type="protein sequence ID" value="MDR7356106.1"/>
    <property type="molecule type" value="Genomic_DNA"/>
</dbReference>
<sequence>MTMSAVVGWNCCEFFTKNAPVFLYGKLGRFVLLFVAFVAGFEYVCADDAGDYFGCFA</sequence>